<dbReference type="PANTHER" id="PTHR15243">
    <property type="entry name" value="SERINE/THREONINE-PROTEIN KINASE 19"/>
    <property type="match status" value="1"/>
</dbReference>
<keyword evidence="4" id="KW-0418">Kinase</keyword>
<dbReference type="CTD" id="8859"/>
<organism evidence="3 4">
    <name type="scientific">Petromyzon marinus</name>
    <name type="common">Sea lamprey</name>
    <dbReference type="NCBI Taxonomy" id="7757"/>
    <lineage>
        <taxon>Eukaryota</taxon>
        <taxon>Metazoa</taxon>
        <taxon>Chordata</taxon>
        <taxon>Craniata</taxon>
        <taxon>Vertebrata</taxon>
        <taxon>Cyclostomata</taxon>
        <taxon>Hyperoartia</taxon>
        <taxon>Petromyzontiformes</taxon>
        <taxon>Petromyzontidae</taxon>
        <taxon>Petromyzon</taxon>
    </lineage>
</organism>
<comment type="similarity">
    <text evidence="1">Belongs to the STK19 family.</text>
</comment>
<evidence type="ECO:0000313" key="3">
    <source>
        <dbReference type="Proteomes" id="UP001318040"/>
    </source>
</evidence>
<accession>A0AAJ7X9L6</accession>
<keyword evidence="3" id="KW-1185">Reference proteome</keyword>
<dbReference type="GO" id="GO:0016301">
    <property type="term" value="F:kinase activity"/>
    <property type="evidence" value="ECO:0007669"/>
    <property type="project" value="UniProtKB-KW"/>
</dbReference>
<evidence type="ECO:0000256" key="1">
    <source>
        <dbReference type="ARBA" id="ARBA00093458"/>
    </source>
</evidence>
<sequence length="272" mass="29942">MSRKRTTLPDAFRAKRSRPAVESRGDAELWGADGADLPIDEVPNDTEAALRYLADLFPRKLFEDRLPPIVLQHQLYSVLSDRTAADRQLNELREHGKVCVFALGVGEQTSAVVFRADFEERVRATVRGRPWEAVAVRFLDEVVGAAQGPAVSRARLLHDLSFRDADITRLVNAGLLTVRDVGSWWLSIPGIGKFIKHLTRGRKAVLAAIRKSRCGELLQAELEARTMRTAGQLGLPYLVHDAVGAQAVKRSVSTTLDGDFLPHGLLPLGPGE</sequence>
<keyword evidence="4" id="KW-0808">Transferase</keyword>
<evidence type="ECO:0000313" key="4">
    <source>
        <dbReference type="RefSeq" id="XP_032826102.1"/>
    </source>
</evidence>
<dbReference type="RefSeq" id="XP_032826102.1">
    <property type="nucleotide sequence ID" value="XM_032970211.1"/>
</dbReference>
<name>A0AAJ7X9L6_PETMA</name>
<dbReference type="AlphaFoldDB" id="A0AAJ7X9L6"/>
<feature type="region of interest" description="Disordered" evidence="2">
    <location>
        <begin position="1"/>
        <end position="25"/>
    </location>
</feature>
<dbReference type="InterPro" id="IPR018865">
    <property type="entry name" value="STK19-like"/>
</dbReference>
<evidence type="ECO:0000256" key="2">
    <source>
        <dbReference type="SAM" id="MobiDB-lite"/>
    </source>
</evidence>
<dbReference type="Proteomes" id="UP001318040">
    <property type="component" value="Chromosome 43"/>
</dbReference>
<reference evidence="4" key="1">
    <citation type="submission" date="2025-08" db="UniProtKB">
        <authorList>
            <consortium name="RefSeq"/>
        </authorList>
    </citation>
    <scope>IDENTIFICATION</scope>
    <source>
        <tissue evidence="4">Sperm</tissue>
    </source>
</reference>
<dbReference type="GO" id="GO:0046579">
    <property type="term" value="P:positive regulation of Ras protein signal transduction"/>
    <property type="evidence" value="ECO:0007669"/>
    <property type="project" value="TreeGrafter"/>
</dbReference>
<dbReference type="PANTHER" id="PTHR15243:SF0">
    <property type="entry name" value="SERINE_THREONINE-PROTEIN KINASE 19"/>
    <property type="match status" value="1"/>
</dbReference>
<gene>
    <name evidence="4" type="primary">STK19</name>
</gene>
<dbReference type="Pfam" id="PF10494">
    <property type="entry name" value="Stk19"/>
    <property type="match status" value="1"/>
</dbReference>
<proteinExistence type="inferred from homology"/>
<protein>
    <submittedName>
        <fullName evidence="4">Serine/threonine-protein kinase 19 isoform X2</fullName>
    </submittedName>
</protein>